<dbReference type="AlphaFoldDB" id="A0A061F7N1"/>
<protein>
    <recommendedName>
        <fullName evidence="7">Protein DETOXIFICATION</fullName>
    </recommendedName>
    <alternativeName>
        <fullName evidence="7">Multidrug and toxic compound extrusion protein</fullName>
    </alternativeName>
</protein>
<keyword evidence="10" id="KW-1185">Reference proteome</keyword>
<dbReference type="Proteomes" id="UP000026915">
    <property type="component" value="Chromosome 7"/>
</dbReference>
<dbReference type="OMA" id="QTWEGLS"/>
<dbReference type="eggNOG" id="KOG1347">
    <property type="taxonomic scope" value="Eukaryota"/>
</dbReference>
<comment type="subcellular location">
    <subcellularLocation>
        <location evidence="1">Membrane</location>
        <topology evidence="1">Multi-pass membrane protein</topology>
    </subcellularLocation>
</comment>
<keyword evidence="6 7" id="KW-0472">Membrane</keyword>
<organism evidence="9 10">
    <name type="scientific">Theobroma cacao</name>
    <name type="common">Cacao</name>
    <name type="synonym">Cocoa</name>
    <dbReference type="NCBI Taxonomy" id="3641"/>
    <lineage>
        <taxon>Eukaryota</taxon>
        <taxon>Viridiplantae</taxon>
        <taxon>Streptophyta</taxon>
        <taxon>Embryophyta</taxon>
        <taxon>Tracheophyta</taxon>
        <taxon>Spermatophyta</taxon>
        <taxon>Magnoliopsida</taxon>
        <taxon>eudicotyledons</taxon>
        <taxon>Gunneridae</taxon>
        <taxon>Pentapetalae</taxon>
        <taxon>rosids</taxon>
        <taxon>malvids</taxon>
        <taxon>Malvales</taxon>
        <taxon>Malvaceae</taxon>
        <taxon>Byttnerioideae</taxon>
        <taxon>Theobroma</taxon>
    </lineage>
</organism>
<accession>A0A061F7N1</accession>
<evidence type="ECO:0000256" key="6">
    <source>
        <dbReference type="ARBA" id="ARBA00023136"/>
    </source>
</evidence>
<dbReference type="GO" id="GO:0016020">
    <property type="term" value="C:membrane"/>
    <property type="evidence" value="ECO:0000318"/>
    <property type="project" value="GO_Central"/>
</dbReference>
<dbReference type="CDD" id="cd13132">
    <property type="entry name" value="MATE_eukaryotic"/>
    <property type="match status" value="1"/>
</dbReference>
<feature type="transmembrane region" description="Helical" evidence="7">
    <location>
        <begin position="114"/>
        <end position="138"/>
    </location>
</feature>
<feature type="transmembrane region" description="Helical" evidence="7">
    <location>
        <begin position="220"/>
        <end position="240"/>
    </location>
</feature>
<evidence type="ECO:0000256" key="2">
    <source>
        <dbReference type="ARBA" id="ARBA00010199"/>
    </source>
</evidence>
<feature type="region of interest" description="Disordered" evidence="8">
    <location>
        <begin position="503"/>
        <end position="568"/>
    </location>
</feature>
<gene>
    <name evidence="9" type="ORF">TCM_031570</name>
</gene>
<keyword evidence="3" id="KW-0813">Transport</keyword>
<feature type="transmembrane region" description="Helical" evidence="7">
    <location>
        <begin position="81"/>
        <end position="102"/>
    </location>
</feature>
<keyword evidence="4 7" id="KW-0812">Transmembrane</keyword>
<name>A0A061F7N1_THECC</name>
<evidence type="ECO:0000256" key="5">
    <source>
        <dbReference type="ARBA" id="ARBA00022989"/>
    </source>
</evidence>
<dbReference type="Gramene" id="EOY13051">
    <property type="protein sequence ID" value="EOY13051"/>
    <property type="gene ID" value="TCM_031570"/>
</dbReference>
<keyword evidence="5 7" id="KW-1133">Transmembrane helix</keyword>
<dbReference type="GO" id="GO:0042910">
    <property type="term" value="F:xenobiotic transmembrane transporter activity"/>
    <property type="evidence" value="ECO:0007669"/>
    <property type="project" value="InterPro"/>
</dbReference>
<dbReference type="EMBL" id="CM001885">
    <property type="protein sequence ID" value="EOY13051.1"/>
    <property type="molecule type" value="Genomic_DNA"/>
</dbReference>
<dbReference type="InParanoid" id="A0A061F7N1"/>
<feature type="compositionally biased region" description="Low complexity" evidence="8">
    <location>
        <begin position="503"/>
        <end position="512"/>
    </location>
</feature>
<dbReference type="PANTHER" id="PTHR11206">
    <property type="entry name" value="MULTIDRUG RESISTANCE PROTEIN"/>
    <property type="match status" value="1"/>
</dbReference>
<feature type="transmembrane region" description="Helical" evidence="7">
    <location>
        <begin position="378"/>
        <end position="400"/>
    </location>
</feature>
<feature type="transmembrane region" description="Helical" evidence="7">
    <location>
        <begin position="48"/>
        <end position="69"/>
    </location>
</feature>
<feature type="transmembrane region" description="Helical" evidence="7">
    <location>
        <begin position="313"/>
        <end position="336"/>
    </location>
</feature>
<dbReference type="GO" id="GO:0022857">
    <property type="term" value="F:transmembrane transporter activity"/>
    <property type="evidence" value="ECO:0000318"/>
    <property type="project" value="GO_Central"/>
</dbReference>
<evidence type="ECO:0000256" key="1">
    <source>
        <dbReference type="ARBA" id="ARBA00004141"/>
    </source>
</evidence>
<feature type="transmembrane region" description="Helical" evidence="7">
    <location>
        <begin position="189"/>
        <end position="208"/>
    </location>
</feature>
<dbReference type="GO" id="GO:0015297">
    <property type="term" value="F:antiporter activity"/>
    <property type="evidence" value="ECO:0007669"/>
    <property type="project" value="InterPro"/>
</dbReference>
<evidence type="ECO:0000313" key="9">
    <source>
        <dbReference type="EMBL" id="EOY13051.1"/>
    </source>
</evidence>
<feature type="transmembrane region" description="Helical" evidence="7">
    <location>
        <begin position="158"/>
        <end position="177"/>
    </location>
</feature>
<dbReference type="GO" id="GO:1990961">
    <property type="term" value="P:xenobiotic detoxification by transmembrane export across the plasma membrane"/>
    <property type="evidence" value="ECO:0007669"/>
    <property type="project" value="InterPro"/>
</dbReference>
<comment type="similarity">
    <text evidence="2 7">Belongs to the multi antimicrobial extrusion (MATE) (TC 2.A.66.1) family.</text>
</comment>
<dbReference type="HOGENOM" id="CLU_446505_0_0_1"/>
<dbReference type="InterPro" id="IPR045069">
    <property type="entry name" value="MATE_euk"/>
</dbReference>
<dbReference type="Pfam" id="PF01554">
    <property type="entry name" value="MatE"/>
    <property type="match status" value="2"/>
</dbReference>
<evidence type="ECO:0000256" key="3">
    <source>
        <dbReference type="ARBA" id="ARBA00022448"/>
    </source>
</evidence>
<evidence type="ECO:0000256" key="7">
    <source>
        <dbReference type="RuleBase" id="RU004914"/>
    </source>
</evidence>
<evidence type="ECO:0000256" key="8">
    <source>
        <dbReference type="SAM" id="MobiDB-lite"/>
    </source>
</evidence>
<evidence type="ECO:0000313" key="10">
    <source>
        <dbReference type="Proteomes" id="UP000026915"/>
    </source>
</evidence>
<evidence type="ECO:0000256" key="4">
    <source>
        <dbReference type="ARBA" id="ARBA00022692"/>
    </source>
</evidence>
<feature type="transmembrane region" description="Helical" evidence="7">
    <location>
        <begin position="348"/>
        <end position="372"/>
    </location>
</feature>
<reference evidence="9 10" key="1">
    <citation type="journal article" date="2013" name="Genome Biol.">
        <title>The genome sequence of the most widely cultivated cacao type and its use to identify candidate genes regulating pod color.</title>
        <authorList>
            <person name="Motamayor J.C."/>
            <person name="Mockaitis K."/>
            <person name="Schmutz J."/>
            <person name="Haiminen N."/>
            <person name="Iii D.L."/>
            <person name="Cornejo O."/>
            <person name="Findley S.D."/>
            <person name="Zheng P."/>
            <person name="Utro F."/>
            <person name="Royaert S."/>
            <person name="Saski C."/>
            <person name="Jenkins J."/>
            <person name="Podicheti R."/>
            <person name="Zhao M."/>
            <person name="Scheffler B.E."/>
            <person name="Stack J.C."/>
            <person name="Feltus F.A."/>
            <person name="Mustiga G.M."/>
            <person name="Amores F."/>
            <person name="Phillips W."/>
            <person name="Marelli J.P."/>
            <person name="May G.D."/>
            <person name="Shapiro H."/>
            <person name="Ma J."/>
            <person name="Bustamante C.D."/>
            <person name="Schnell R.J."/>
            <person name="Main D."/>
            <person name="Gilbert D."/>
            <person name="Parida L."/>
            <person name="Kuhn D.N."/>
        </authorList>
    </citation>
    <scope>NUCLEOTIDE SEQUENCE [LARGE SCALE GENOMIC DNA]</scope>
    <source>
        <strain evidence="10">cv. Matina 1-6</strain>
    </source>
</reference>
<sequence>MSSSTSVDRVALLTEGNHETEEKKGRWWRRVLDLEEANNQVFLSLPMILCEVSYFSITLVSVMFAGRLGELEFAGATLANSWASVTGFAFMIGLSGALETLCGQGFGAQLYRTLGLYLQASSIISFFFSITISILWIYTEPIFLLLHQDPQISKTAALYIKYLIPGLFAYGFVQNILTFLRTQSILLPLVWFSVLPMAIHFVVVYTLVNRTSLGFQGASLAASISLWISFLSLATYVIFAKRLKQTWEGLSSESFRYILKNLKVALPSAAMVCVNTEAIAFMITRGLSAAASTRVSNELGAGNPNKAKNAMVVILKLSIILTLVVVLALALGHNVWAGVARGCGWQHLAVWANLGTFYFIGMPIACLLGFMLKLYDKGLWIGLICGLSCQASALLSITLFRKWTKIDHSIERGVARVIPNGNVCFGAIVDSEDIRANGRRDVDRILALHGASPAAHHVAIPATPSPASTVASPFTLSVAPHAESLEVPAVNAVEDPADDVDADAVNAVGDPASKGRSSPPGSPIEHHPMPLPSPVEAAQHSQPTLSPEAPPPPSKVEEVPHLASSETTTCVRPALVPTPTESPSHGEITLFAEAPPRLELEDARVILASKYL</sequence>
<proteinExistence type="inferred from homology"/>
<comment type="caution">
    <text evidence="7">Lacks conserved residue(s) required for the propagation of feature annotation.</text>
</comment>
<dbReference type="InterPro" id="IPR002528">
    <property type="entry name" value="MATE_fam"/>
</dbReference>